<keyword evidence="5" id="KW-0479">Metal-binding</keyword>
<evidence type="ECO:0000256" key="9">
    <source>
        <dbReference type="RuleBase" id="RU003953"/>
    </source>
</evidence>
<dbReference type="Gene3D" id="1.10.246.80">
    <property type="match status" value="1"/>
</dbReference>
<dbReference type="GO" id="GO:0000049">
    <property type="term" value="F:tRNA binding"/>
    <property type="evidence" value="ECO:0007669"/>
    <property type="project" value="TreeGrafter"/>
</dbReference>
<dbReference type="GO" id="GO:0008033">
    <property type="term" value="P:tRNA processing"/>
    <property type="evidence" value="ECO:0007669"/>
    <property type="project" value="UniProtKB-KW"/>
</dbReference>
<feature type="domain" description="CCA-adding enzyme C-terminal" evidence="12">
    <location>
        <begin position="241"/>
        <end position="386"/>
    </location>
</feature>
<name>A0AAE4ALR7_9FIRM</name>
<dbReference type="SUPFAM" id="SSF81301">
    <property type="entry name" value="Nucleotidyltransferase"/>
    <property type="match status" value="1"/>
</dbReference>
<gene>
    <name evidence="13" type="ORF">J2S20_001530</name>
</gene>
<keyword evidence="6" id="KW-0547">Nucleotide-binding</keyword>
<feature type="domain" description="Poly A polymerase head" evidence="10">
    <location>
        <begin position="21"/>
        <end position="141"/>
    </location>
</feature>
<dbReference type="Pfam" id="PF01743">
    <property type="entry name" value="PolyA_pol"/>
    <property type="match status" value="1"/>
</dbReference>
<evidence type="ECO:0000256" key="4">
    <source>
        <dbReference type="ARBA" id="ARBA00022695"/>
    </source>
</evidence>
<evidence type="ECO:0000256" key="1">
    <source>
        <dbReference type="ARBA" id="ARBA00001946"/>
    </source>
</evidence>
<dbReference type="RefSeq" id="WP_307254726.1">
    <property type="nucleotide sequence ID" value="NZ_JAUSTO010000008.1"/>
</dbReference>
<dbReference type="EC" id="3.1.3.-" evidence="13"/>
<dbReference type="EMBL" id="JAUSTO010000008">
    <property type="protein sequence ID" value="MDQ0152832.1"/>
    <property type="molecule type" value="Genomic_DNA"/>
</dbReference>
<dbReference type="GO" id="GO:0046872">
    <property type="term" value="F:metal ion binding"/>
    <property type="evidence" value="ECO:0007669"/>
    <property type="project" value="UniProtKB-KW"/>
</dbReference>
<comment type="cofactor">
    <cofactor evidence="1">
        <name>Mg(2+)</name>
        <dbReference type="ChEBI" id="CHEBI:18420"/>
    </cofactor>
</comment>
<evidence type="ECO:0000313" key="14">
    <source>
        <dbReference type="Proteomes" id="UP001241537"/>
    </source>
</evidence>
<accession>A0AAE4ALR7</accession>
<dbReference type="Gene3D" id="3.30.460.10">
    <property type="entry name" value="Beta Polymerase, domain 2"/>
    <property type="match status" value="1"/>
</dbReference>
<evidence type="ECO:0000256" key="2">
    <source>
        <dbReference type="ARBA" id="ARBA00022679"/>
    </source>
</evidence>
<keyword evidence="14" id="KW-1185">Reference proteome</keyword>
<evidence type="ECO:0000259" key="10">
    <source>
        <dbReference type="Pfam" id="PF01743"/>
    </source>
</evidence>
<evidence type="ECO:0000256" key="8">
    <source>
        <dbReference type="ARBA" id="ARBA00022884"/>
    </source>
</evidence>
<dbReference type="PANTHER" id="PTHR46173">
    <property type="entry name" value="CCA TRNA NUCLEOTIDYLTRANSFERASE 1, MITOCHONDRIAL"/>
    <property type="match status" value="1"/>
</dbReference>
<feature type="domain" description="tRNA nucleotidyltransferase/poly(A) polymerase RNA and SrmB- binding" evidence="11">
    <location>
        <begin position="168"/>
        <end position="223"/>
    </location>
</feature>
<evidence type="ECO:0000313" key="13">
    <source>
        <dbReference type="EMBL" id="MDQ0152832.1"/>
    </source>
</evidence>
<evidence type="ECO:0000256" key="5">
    <source>
        <dbReference type="ARBA" id="ARBA00022723"/>
    </source>
</evidence>
<dbReference type="Proteomes" id="UP001241537">
    <property type="component" value="Unassembled WGS sequence"/>
</dbReference>
<keyword evidence="3" id="KW-0819">tRNA processing</keyword>
<dbReference type="GO" id="GO:0000166">
    <property type="term" value="F:nucleotide binding"/>
    <property type="evidence" value="ECO:0007669"/>
    <property type="project" value="UniProtKB-KW"/>
</dbReference>
<protein>
    <submittedName>
        <fullName evidence="13">tRNA nucleotidyltransferase (CCA-adding enzyme)</fullName>
        <ecNumber evidence="13">2.7.7.72</ecNumber>
        <ecNumber evidence="13">3.1.3.-</ecNumber>
        <ecNumber evidence="13">3.1.4.-</ecNumber>
    </submittedName>
</protein>
<evidence type="ECO:0000259" key="11">
    <source>
        <dbReference type="Pfam" id="PF12627"/>
    </source>
</evidence>
<proteinExistence type="inferred from homology"/>
<dbReference type="EC" id="2.7.7.72" evidence="13"/>
<keyword evidence="4 13" id="KW-0548">Nucleotidyltransferase</keyword>
<dbReference type="InterPro" id="IPR002646">
    <property type="entry name" value="PolA_pol_head_dom"/>
</dbReference>
<dbReference type="Pfam" id="PF13735">
    <property type="entry name" value="tRNA_NucTran2_2"/>
    <property type="match status" value="1"/>
</dbReference>
<evidence type="ECO:0000259" key="12">
    <source>
        <dbReference type="Pfam" id="PF13735"/>
    </source>
</evidence>
<dbReference type="InterPro" id="IPR032828">
    <property type="entry name" value="PolyA_RNA-bd"/>
</dbReference>
<dbReference type="SUPFAM" id="SSF81891">
    <property type="entry name" value="Poly A polymerase C-terminal region-like"/>
    <property type="match status" value="1"/>
</dbReference>
<keyword evidence="2 9" id="KW-0808">Transferase</keyword>
<reference evidence="13" key="1">
    <citation type="submission" date="2023-07" db="EMBL/GenBank/DDBJ databases">
        <title>Genomic Encyclopedia of Type Strains, Phase IV (KMG-IV): sequencing the most valuable type-strain genomes for metagenomic binning, comparative biology and taxonomic classification.</title>
        <authorList>
            <person name="Goeker M."/>
        </authorList>
    </citation>
    <scope>NUCLEOTIDE SEQUENCE</scope>
    <source>
        <strain evidence="13">DSM 19659</strain>
    </source>
</reference>
<dbReference type="GO" id="GO:0004810">
    <property type="term" value="F:CCA tRNA nucleotidyltransferase activity"/>
    <property type="evidence" value="ECO:0007669"/>
    <property type="project" value="UniProtKB-EC"/>
</dbReference>
<comment type="similarity">
    <text evidence="9">Belongs to the tRNA nucleotidyltransferase/poly(A) polymerase family.</text>
</comment>
<dbReference type="AlphaFoldDB" id="A0AAE4ALR7"/>
<dbReference type="Gene3D" id="1.10.3090.10">
    <property type="entry name" value="cca-adding enzyme, domain 2"/>
    <property type="match status" value="1"/>
</dbReference>
<keyword evidence="13" id="KW-0378">Hydrolase</keyword>
<dbReference type="CDD" id="cd05398">
    <property type="entry name" value="NT_ClassII-CCAase"/>
    <property type="match status" value="1"/>
</dbReference>
<keyword evidence="7" id="KW-0460">Magnesium</keyword>
<evidence type="ECO:0000256" key="3">
    <source>
        <dbReference type="ARBA" id="ARBA00022694"/>
    </source>
</evidence>
<evidence type="ECO:0000256" key="7">
    <source>
        <dbReference type="ARBA" id="ARBA00022842"/>
    </source>
</evidence>
<organism evidence="13 14">
    <name type="scientific">Moryella indoligenes</name>
    <dbReference type="NCBI Taxonomy" id="371674"/>
    <lineage>
        <taxon>Bacteria</taxon>
        <taxon>Bacillati</taxon>
        <taxon>Bacillota</taxon>
        <taxon>Clostridia</taxon>
        <taxon>Lachnospirales</taxon>
        <taxon>Lachnospiraceae</taxon>
        <taxon>Moryella</taxon>
    </lineage>
</organism>
<comment type="caution">
    <text evidence="13">The sequence shown here is derived from an EMBL/GenBank/DDBJ whole genome shotgun (WGS) entry which is preliminary data.</text>
</comment>
<keyword evidence="8 9" id="KW-0694">RNA-binding</keyword>
<dbReference type="InterPro" id="IPR032810">
    <property type="entry name" value="CCA-adding_enz_C"/>
</dbReference>
<dbReference type="Pfam" id="PF12627">
    <property type="entry name" value="PolyA_pol_RNAbd"/>
    <property type="match status" value="1"/>
</dbReference>
<dbReference type="PANTHER" id="PTHR46173:SF1">
    <property type="entry name" value="CCA TRNA NUCLEOTIDYLTRANSFERASE 1, MITOCHONDRIAL"/>
    <property type="match status" value="1"/>
</dbReference>
<dbReference type="NCBIfam" id="NF009814">
    <property type="entry name" value="PRK13299.1"/>
    <property type="match status" value="1"/>
</dbReference>
<dbReference type="InterPro" id="IPR043519">
    <property type="entry name" value="NT_sf"/>
</dbReference>
<evidence type="ECO:0000256" key="6">
    <source>
        <dbReference type="ARBA" id="ARBA00022741"/>
    </source>
</evidence>
<dbReference type="GO" id="GO:0016787">
    <property type="term" value="F:hydrolase activity"/>
    <property type="evidence" value="ECO:0007669"/>
    <property type="project" value="UniProtKB-KW"/>
</dbReference>
<dbReference type="InterPro" id="IPR050264">
    <property type="entry name" value="Bact_CCA-adding_enz_type3_sf"/>
</dbReference>
<dbReference type="EC" id="3.1.4.-" evidence="13"/>
<sequence>MNIPESVKDILAVLNTAGFEAYAVGGCVRDSVLGREPEDWDITTNASPQEVKKLFRRTVDTGIAHGTVTVLQGGQGFEVTTYRLDGSYSDGRHPDSVTFTPELCEDLKRRDFTINAMACAADGEIVDLFGGREDLRRRLIRCVGNADERFREDALRILRALRFAAQLDFHIEEGSWEALKRHAPNLIHVSKERILTELNKLLLSPHPERISLIYEAKLSAYLAESFPRLCCAPWAAELPEKKHLRWAAAAKALDVTELRELLRELKSDLDTVDCASLLLQKWKKPLPDTAAGVRVLLSEIGAERFDELLLLKQHEAADAAARAAELKAAVMAAGDCISLKTLAVSGRDLIQAGVQPGPVLGQKLKELFQSVLERPELNQREILLEMLEK</sequence>